<evidence type="ECO:0000259" key="1">
    <source>
        <dbReference type="Pfam" id="PF09995"/>
    </source>
</evidence>
<dbReference type="RefSeq" id="WP_395116692.1">
    <property type="nucleotide sequence ID" value="NZ_JBIMSO010000066.1"/>
</dbReference>
<dbReference type="PANTHER" id="PTHR36151">
    <property type="entry name" value="BLR2777 PROTEIN"/>
    <property type="match status" value="1"/>
</dbReference>
<proteinExistence type="predicted"/>
<evidence type="ECO:0000313" key="3">
    <source>
        <dbReference type="Proteomes" id="UP001609175"/>
    </source>
</evidence>
<name>A0ABW7JUV3_9NOCA</name>
<protein>
    <submittedName>
        <fullName evidence="2">Oxygenase MpaB family protein</fullName>
        <ecNumber evidence="2">1.-.-.-</ecNumber>
    </submittedName>
</protein>
<sequence length="362" mass="39963">MSFVSGMLSKTPEERRAADRRFDFLLGLHGKNGKKALAMAEAPRIDDGYFGPDSISWKVYENVLVAGMGAMSGLFLAMLDPVGAYGVGQHTVYYYDTLGRTRRSLLFFAGAVFGDSATADKVGRDLFRKHSHVNGEIPGSGEQFRANHVEALKFTYIAGWQLLWRAYKAYGDPNATAEDERQFYAEQHIVAELLGIPTGELPLTPEDVDAWVANAEPNIMAFTRPAQEILDFLTSPPWTPVWPLGAINPFVRILFWASVPLMSPYVREIGGLANIPLRTKLSAVVIKQVAKVVNHPIVDHLIVPFVGYEMWGYAHNALRHAPETGRVPFTHNPGLTLQQGKGGTLQHTIGQQAHAGLQEAKR</sequence>
<dbReference type="GO" id="GO:0016491">
    <property type="term" value="F:oxidoreductase activity"/>
    <property type="evidence" value="ECO:0007669"/>
    <property type="project" value="UniProtKB-KW"/>
</dbReference>
<accession>A0ABW7JUV3</accession>
<dbReference type="PANTHER" id="PTHR36151:SF3">
    <property type="entry name" value="ER-BOUND OXYGENASE MPAB_MPAB'_RUBBER OXYGENASE CATALYTIC DOMAIN-CONTAINING PROTEIN"/>
    <property type="match status" value="1"/>
</dbReference>
<feature type="domain" description="ER-bound oxygenase mpaB/mpaB'/Rubber oxygenase catalytic" evidence="1">
    <location>
        <begin position="57"/>
        <end position="278"/>
    </location>
</feature>
<reference evidence="2 3" key="1">
    <citation type="submission" date="2024-10" db="EMBL/GenBank/DDBJ databases">
        <authorList>
            <person name="Riesco R."/>
        </authorList>
    </citation>
    <scope>NUCLEOTIDE SEQUENCE [LARGE SCALE GENOMIC DNA]</scope>
    <source>
        <strain evidence="2 3">NCIMB 15449</strain>
    </source>
</reference>
<dbReference type="Pfam" id="PF09995">
    <property type="entry name" value="MPAB_Lcp_cat"/>
    <property type="match status" value="1"/>
</dbReference>
<dbReference type="Proteomes" id="UP001609175">
    <property type="component" value="Unassembled WGS sequence"/>
</dbReference>
<comment type="caution">
    <text evidence="2">The sequence shown here is derived from an EMBL/GenBank/DDBJ whole genome shotgun (WGS) entry which is preliminary data.</text>
</comment>
<evidence type="ECO:0000313" key="2">
    <source>
        <dbReference type="EMBL" id="MFH5210730.1"/>
    </source>
</evidence>
<organism evidence="2 3">
    <name type="scientific">Antrihabitans spumae</name>
    <dbReference type="NCBI Taxonomy" id="3373370"/>
    <lineage>
        <taxon>Bacteria</taxon>
        <taxon>Bacillati</taxon>
        <taxon>Actinomycetota</taxon>
        <taxon>Actinomycetes</taxon>
        <taxon>Mycobacteriales</taxon>
        <taxon>Nocardiaceae</taxon>
        <taxon>Antrihabitans</taxon>
    </lineage>
</organism>
<dbReference type="EC" id="1.-.-.-" evidence="2"/>
<dbReference type="InterPro" id="IPR018713">
    <property type="entry name" value="MPAB/Lcp_cat_dom"/>
</dbReference>
<keyword evidence="2" id="KW-0560">Oxidoreductase</keyword>
<gene>
    <name evidence="2" type="ORF">ACHIPZ_21370</name>
</gene>
<dbReference type="EMBL" id="JBIMSO010000066">
    <property type="protein sequence ID" value="MFH5210730.1"/>
    <property type="molecule type" value="Genomic_DNA"/>
</dbReference>